<proteinExistence type="predicted"/>
<dbReference type="PROSITE" id="PS50893">
    <property type="entry name" value="ABC_TRANSPORTER_2"/>
    <property type="match status" value="1"/>
</dbReference>
<feature type="non-terminal residue" evidence="10">
    <location>
        <position position="1"/>
    </location>
</feature>
<gene>
    <name evidence="10" type="ORF">PBRA_000449</name>
</gene>
<dbReference type="AlphaFoldDB" id="A0A0G4IHK5"/>
<dbReference type="OMA" id="TSMVQEQ"/>
<accession>A0A0G4IHK5</accession>
<reference evidence="10 11" key="1">
    <citation type="submission" date="2015-02" db="EMBL/GenBank/DDBJ databases">
        <authorList>
            <person name="Chooi Y.-H."/>
        </authorList>
    </citation>
    <scope>NUCLEOTIDE SEQUENCE [LARGE SCALE GENOMIC DNA]</scope>
    <source>
        <strain evidence="10">E3</strain>
    </source>
</reference>
<feature type="transmembrane region" description="Helical" evidence="8">
    <location>
        <begin position="177"/>
        <end position="197"/>
    </location>
</feature>
<comment type="subcellular location">
    <subcellularLocation>
        <location evidence="1">Membrane</location>
        <topology evidence="1">Multi-pass membrane protein</topology>
    </subcellularLocation>
</comment>
<keyword evidence="7 8" id="KW-0472">Membrane</keyword>
<evidence type="ECO:0000259" key="9">
    <source>
        <dbReference type="PROSITE" id="PS50893"/>
    </source>
</evidence>
<sequence>LVPGSRPCLTWNNSGTYVLPLHQCLIFLPRYVQILAHTTSVMMCPAMTVFFLQGRCLAARLILISNWMAAQSSRLFARSATLRSTKILVAFCGGILCRRIRPNAMAPHVAQKALEMETSSSPIFKSSLYSQFWTCLTREIVMNVREKSKSFARLMRSVLVAFVTGLVFWQLDNTQAGAISRLGAIATIVGFVGYDGVEEITMIFASRDVFYMQRNSGYFRVVSFWLAYIIADIPLVLVQSVLLSAIFYGMAGFRDGLLSFHFVMFTLLILQVTMTGRAWTSFISNLLPSENLALTIALLTNDMFWNFQGYFLPADLIPKGWIWLYHASYFTGTFKALAVNELHGLPLKDRKMNLAWESGTDVLSSYSFYSPSHYHPIYIWLFSWGFYFLFQILSLACMSCLNFEAQPIAPPTAELLEDHHLVGIEESVSSSESDSSNASRSATAAPSRSSLQFRNLSYTVKGDIRLLDNVSGFAVPGMLIAMLGPSGAGKSTLLDVLAMRKTQGTITGEILINGEPMSFSKHKRMVAYVEQFDSLPSETTVREVISQTAQLTLSSEYDREEREEIVDELIEKLQLESVQDRIATHLSGPLRKKTSIAAALASVANESGLLFADEPTTGLDSSDALNIMQNLEYVSRDLPVICTIHQPSRELVESFGWVLLLKEGGVVTYFGPSEHLASYCQSQGYPPFNPDEENLAEYALRTICQDDNAKPFDAPDPPSDMVRPTSSSASYKAPSFLTTLSVLVRRRFLADWRDRMTLVTRMFSLIFLSFTFGTMFTGLALNTMADVMARLSLIFSLITLMCWTQAYKLSSVILERPCYYREVGSGMYDEATYFLASTLADTPYIIAQVLVVTIPAYMIAGLSLQPSAFFMFLVAAWLCSEASSSGVRLVIALSPNTTIACGLLSVLYTLYMTFGGFLLVFEAMPKFSIVFYYISFFRYGVSYCFAGEVSTWPQDSVGYRIGRDIMGQYGIDESGTQLLLGLIVVLAANRLLCLLVLKCVKHNKR</sequence>
<evidence type="ECO:0000313" key="10">
    <source>
        <dbReference type="EMBL" id="CEO94664.1"/>
    </source>
</evidence>
<name>A0A0G4IHK5_PLABS</name>
<protein>
    <recommendedName>
        <fullName evidence="9">ABC transporter domain-containing protein</fullName>
    </recommendedName>
</protein>
<dbReference type="Proteomes" id="UP000039324">
    <property type="component" value="Unassembled WGS sequence"/>
</dbReference>
<evidence type="ECO:0000256" key="2">
    <source>
        <dbReference type="ARBA" id="ARBA00022448"/>
    </source>
</evidence>
<dbReference type="OrthoDB" id="66620at2759"/>
<dbReference type="GO" id="GO:0005524">
    <property type="term" value="F:ATP binding"/>
    <property type="evidence" value="ECO:0007669"/>
    <property type="project" value="UniProtKB-KW"/>
</dbReference>
<dbReference type="InterPro" id="IPR003439">
    <property type="entry name" value="ABC_transporter-like_ATP-bd"/>
</dbReference>
<dbReference type="GO" id="GO:0016887">
    <property type="term" value="F:ATP hydrolysis activity"/>
    <property type="evidence" value="ECO:0007669"/>
    <property type="project" value="InterPro"/>
</dbReference>
<dbReference type="Pfam" id="PF01061">
    <property type="entry name" value="ABC2_membrane"/>
    <property type="match status" value="2"/>
</dbReference>
<evidence type="ECO:0000256" key="3">
    <source>
        <dbReference type="ARBA" id="ARBA00022692"/>
    </source>
</evidence>
<organism evidence="10 11">
    <name type="scientific">Plasmodiophora brassicae</name>
    <name type="common">Clubroot disease agent</name>
    <dbReference type="NCBI Taxonomy" id="37360"/>
    <lineage>
        <taxon>Eukaryota</taxon>
        <taxon>Sar</taxon>
        <taxon>Rhizaria</taxon>
        <taxon>Endomyxa</taxon>
        <taxon>Phytomyxea</taxon>
        <taxon>Plasmodiophorida</taxon>
        <taxon>Plasmodiophoridae</taxon>
        <taxon>Plasmodiophora</taxon>
    </lineage>
</organism>
<feature type="transmembrane region" description="Helical" evidence="8">
    <location>
        <begin position="260"/>
        <end position="280"/>
    </location>
</feature>
<feature type="transmembrane region" description="Helical" evidence="8">
    <location>
        <begin position="787"/>
        <end position="807"/>
    </location>
</feature>
<keyword evidence="3 8" id="KW-0812">Transmembrane</keyword>
<feature type="domain" description="ABC transporter" evidence="9">
    <location>
        <begin position="451"/>
        <end position="689"/>
    </location>
</feature>
<dbReference type="InterPro" id="IPR013525">
    <property type="entry name" value="ABC2_TM"/>
</dbReference>
<evidence type="ECO:0000256" key="6">
    <source>
        <dbReference type="ARBA" id="ARBA00022989"/>
    </source>
</evidence>
<dbReference type="EMBL" id="CDSF01000001">
    <property type="protein sequence ID" value="CEO94664.1"/>
    <property type="molecule type" value="Genomic_DNA"/>
</dbReference>
<evidence type="ECO:0000256" key="5">
    <source>
        <dbReference type="ARBA" id="ARBA00022840"/>
    </source>
</evidence>
<dbReference type="STRING" id="37360.A0A0G4IHK5"/>
<dbReference type="InterPro" id="IPR027417">
    <property type="entry name" value="P-loop_NTPase"/>
</dbReference>
<evidence type="ECO:0000256" key="1">
    <source>
        <dbReference type="ARBA" id="ARBA00004141"/>
    </source>
</evidence>
<keyword evidence="6 8" id="KW-1133">Transmembrane helix</keyword>
<keyword evidence="4" id="KW-0547">Nucleotide-binding</keyword>
<dbReference type="PANTHER" id="PTHR19241">
    <property type="entry name" value="ATP-BINDING CASSETTE TRANSPORTER"/>
    <property type="match status" value="1"/>
</dbReference>
<dbReference type="GO" id="GO:0016020">
    <property type="term" value="C:membrane"/>
    <property type="evidence" value="ECO:0007669"/>
    <property type="project" value="UniProtKB-SubCell"/>
</dbReference>
<dbReference type="GO" id="GO:0140359">
    <property type="term" value="F:ABC-type transporter activity"/>
    <property type="evidence" value="ECO:0007669"/>
    <property type="project" value="InterPro"/>
</dbReference>
<dbReference type="Pfam" id="PF00005">
    <property type="entry name" value="ABC_tran"/>
    <property type="match status" value="1"/>
</dbReference>
<feature type="transmembrane region" description="Helical" evidence="8">
    <location>
        <begin position="978"/>
        <end position="997"/>
    </location>
</feature>
<evidence type="ECO:0000256" key="8">
    <source>
        <dbReference type="SAM" id="Phobius"/>
    </source>
</evidence>
<evidence type="ECO:0000256" key="4">
    <source>
        <dbReference type="ARBA" id="ARBA00022741"/>
    </source>
</evidence>
<feature type="transmembrane region" description="Helical" evidence="8">
    <location>
        <begin position="898"/>
        <end position="921"/>
    </location>
</feature>
<keyword evidence="11" id="KW-1185">Reference proteome</keyword>
<dbReference type="SUPFAM" id="SSF52540">
    <property type="entry name" value="P-loop containing nucleoside triphosphate hydrolases"/>
    <property type="match status" value="1"/>
</dbReference>
<evidence type="ECO:0000256" key="7">
    <source>
        <dbReference type="ARBA" id="ARBA00023136"/>
    </source>
</evidence>
<evidence type="ECO:0000313" key="11">
    <source>
        <dbReference type="Proteomes" id="UP000039324"/>
    </source>
</evidence>
<dbReference type="SMART" id="SM00382">
    <property type="entry name" value="AAA"/>
    <property type="match status" value="1"/>
</dbReference>
<dbReference type="InterPro" id="IPR003593">
    <property type="entry name" value="AAA+_ATPase"/>
</dbReference>
<feature type="transmembrane region" description="Helical" evidence="8">
    <location>
        <begin position="868"/>
        <end position="891"/>
    </location>
</feature>
<feature type="transmembrane region" description="Helical" evidence="8">
    <location>
        <begin position="154"/>
        <end position="171"/>
    </location>
</feature>
<keyword evidence="2" id="KW-0813">Transport</keyword>
<feature type="transmembrane region" description="Helical" evidence="8">
    <location>
        <begin position="844"/>
        <end position="862"/>
    </location>
</feature>
<feature type="transmembrane region" description="Helical" evidence="8">
    <location>
        <begin position="762"/>
        <end position="781"/>
    </location>
</feature>
<feature type="transmembrane region" description="Helical" evidence="8">
    <location>
        <begin position="218"/>
        <end position="248"/>
    </location>
</feature>
<dbReference type="Gene3D" id="3.40.50.300">
    <property type="entry name" value="P-loop containing nucleotide triphosphate hydrolases"/>
    <property type="match status" value="1"/>
</dbReference>
<keyword evidence="5" id="KW-0067">ATP-binding</keyword>
<feature type="transmembrane region" description="Helical" evidence="8">
    <location>
        <begin position="377"/>
        <end position="401"/>
    </location>
</feature>